<dbReference type="EMBL" id="BONY01000056">
    <property type="protein sequence ID" value="GIH08867.1"/>
    <property type="molecule type" value="Genomic_DNA"/>
</dbReference>
<name>A0A8J3QF46_9ACTN</name>
<dbReference type="Proteomes" id="UP000612899">
    <property type="component" value="Unassembled WGS sequence"/>
</dbReference>
<proteinExistence type="predicted"/>
<evidence type="ECO:0000313" key="1">
    <source>
        <dbReference type="EMBL" id="GIH08867.1"/>
    </source>
</evidence>
<keyword evidence="2" id="KW-1185">Reference proteome</keyword>
<organism evidence="1 2">
    <name type="scientific">Rhizocola hellebori</name>
    <dbReference type="NCBI Taxonomy" id="1392758"/>
    <lineage>
        <taxon>Bacteria</taxon>
        <taxon>Bacillati</taxon>
        <taxon>Actinomycetota</taxon>
        <taxon>Actinomycetes</taxon>
        <taxon>Micromonosporales</taxon>
        <taxon>Micromonosporaceae</taxon>
        <taxon>Rhizocola</taxon>
    </lineage>
</organism>
<gene>
    <name evidence="1" type="ORF">Rhe02_69340</name>
</gene>
<reference evidence="1" key="1">
    <citation type="submission" date="2021-01" db="EMBL/GenBank/DDBJ databases">
        <title>Whole genome shotgun sequence of Rhizocola hellebori NBRC 109834.</title>
        <authorList>
            <person name="Komaki H."/>
            <person name="Tamura T."/>
        </authorList>
    </citation>
    <scope>NUCLEOTIDE SEQUENCE</scope>
    <source>
        <strain evidence="1">NBRC 109834</strain>
    </source>
</reference>
<dbReference type="AlphaFoldDB" id="A0A8J3QF46"/>
<comment type="caution">
    <text evidence="1">The sequence shown here is derived from an EMBL/GenBank/DDBJ whole genome shotgun (WGS) entry which is preliminary data.</text>
</comment>
<protein>
    <recommendedName>
        <fullName evidence="3">XRE family transcriptional regulator</fullName>
    </recommendedName>
</protein>
<evidence type="ECO:0000313" key="2">
    <source>
        <dbReference type="Proteomes" id="UP000612899"/>
    </source>
</evidence>
<sequence length="193" mass="20533">MAGWLSGMSHLMSEGASEIDLPSPAGARTPAEFVHTMRALRSWAALTYGELEGKARANGDRLPQSTIASALARASLPREATIAAFVRACGGDPDVVQAWLAARKRVAAEQKAAGSLAHAVEAWLVARRKPLRDNGLSDGPGSPATPLYAQGRLAKLAAQSNSDRWRGVHRRTGSDLLGLRRLAGLRARRESHA</sequence>
<evidence type="ECO:0008006" key="3">
    <source>
        <dbReference type="Google" id="ProtNLM"/>
    </source>
</evidence>
<accession>A0A8J3QF46</accession>